<keyword evidence="7" id="KW-0677">Repeat</keyword>
<dbReference type="PANTHER" id="PTHR11480">
    <property type="entry name" value="SAPOSIN-RELATED"/>
    <property type="match status" value="1"/>
</dbReference>
<dbReference type="OrthoDB" id="8889685at2759"/>
<evidence type="ECO:0000313" key="16">
    <source>
        <dbReference type="EMBL" id="KAG7480825.1"/>
    </source>
</evidence>
<evidence type="ECO:0000256" key="8">
    <source>
        <dbReference type="ARBA" id="ARBA00023157"/>
    </source>
</evidence>
<feature type="domain" description="Saposin B-type" evidence="14">
    <location>
        <begin position="241"/>
        <end position="321"/>
    </location>
</feature>
<evidence type="ECO:0000256" key="3">
    <source>
        <dbReference type="ARBA" id="ARBA00022439"/>
    </source>
</evidence>
<dbReference type="PROSITE" id="PS51110">
    <property type="entry name" value="SAP_A"/>
    <property type="match status" value="1"/>
</dbReference>
<name>A0A9D3TA47_MEGAT</name>
<evidence type="ECO:0000256" key="7">
    <source>
        <dbReference type="ARBA" id="ARBA00022737"/>
    </source>
</evidence>
<comment type="function">
    <text evidence="10">Pulmonary surfactant-associated proteins promote alveolar stability by lowering the surface tension at the air-liquid interface in the peripheral air spaces. SP-B increases the collapse pressure of palmitic acid to nearly 70 millinewtons per meter.</text>
</comment>
<evidence type="ECO:0000256" key="1">
    <source>
        <dbReference type="ARBA" id="ARBA00004364"/>
    </source>
</evidence>
<dbReference type="AlphaFoldDB" id="A0A9D3TA47"/>
<comment type="subunit">
    <text evidence="2">Homodimer; disulfide-linked.</text>
</comment>
<evidence type="ECO:0000313" key="17">
    <source>
        <dbReference type="Proteomes" id="UP001046870"/>
    </source>
</evidence>
<dbReference type="SMART" id="SM00162">
    <property type="entry name" value="SAPA"/>
    <property type="match status" value="1"/>
</dbReference>
<keyword evidence="9" id="KW-0325">Glycoprotein</keyword>
<dbReference type="PANTHER" id="PTHR11480:SF99">
    <property type="entry name" value="SURFACTANT PROTEIN BB"/>
    <property type="match status" value="1"/>
</dbReference>
<sequence>MAALKFIFLAFLASLGTSALARVLTGPVRTEGDRTWQSEDSCRDCTQIFDLFTDMISNADTQEVIQRSLDDLCKRLPTGEAQSACLNQVEKYLPIALHFMAKFIKPGEMCMVLGLCVTQSNAKQQELLTNHITADDVSSVALGRGTLPEGHVSPSCTFCIFLIKKLESMLPKERTEEAVVKMLDQVCSVLPESVKEQCEDFINKYGKEVIDFLLSSAAPHTICVMLHLCLVRELPLVETPAPNDCESCQTLAVLSQLHLGPNTTEHQTSSFLGSVCLMYPFAVPKCEVFTQRYGPRLQRILGKQGSTLDMCGKEDLCVAVKEVKMLGADHCTWGNNYRCRDMKMALECNSVQFCQKFVWN</sequence>
<evidence type="ECO:0000256" key="4">
    <source>
        <dbReference type="ARBA" id="ARBA00022525"/>
    </source>
</evidence>
<proteinExistence type="predicted"/>
<dbReference type="SMART" id="SM00741">
    <property type="entry name" value="SapB"/>
    <property type="match status" value="3"/>
</dbReference>
<feature type="domain" description="Saposin B-type" evidence="14">
    <location>
        <begin position="38"/>
        <end position="120"/>
    </location>
</feature>
<feature type="signal peptide" evidence="13">
    <location>
        <begin position="1"/>
        <end position="21"/>
    </location>
</feature>
<comment type="subcellular location">
    <subcellularLocation>
        <location evidence="1">Secreted</location>
        <location evidence="1">Extracellular space</location>
        <location evidence="1">Surface film</location>
    </subcellularLocation>
</comment>
<evidence type="ECO:0000256" key="13">
    <source>
        <dbReference type="SAM" id="SignalP"/>
    </source>
</evidence>
<evidence type="ECO:0000256" key="10">
    <source>
        <dbReference type="ARBA" id="ARBA00037221"/>
    </source>
</evidence>
<dbReference type="InterPro" id="IPR011001">
    <property type="entry name" value="Saposin-like"/>
</dbReference>
<dbReference type="InterPro" id="IPR008138">
    <property type="entry name" value="SapB_2"/>
</dbReference>
<dbReference type="SUPFAM" id="SSF47862">
    <property type="entry name" value="Saposin"/>
    <property type="match status" value="3"/>
</dbReference>
<protein>
    <recommendedName>
        <fullName evidence="11">Pulmonary surfactant-associated protein B</fullName>
    </recommendedName>
    <alternativeName>
        <fullName evidence="12">Pulmonary surfactant-associated proteolipid SPL(Phe)</fullName>
    </alternativeName>
</protein>
<keyword evidence="3" id="KW-0767">Surface film</keyword>
<dbReference type="InterPro" id="IPR051428">
    <property type="entry name" value="Sphingo_Act-Surfact_Prot"/>
</dbReference>
<evidence type="ECO:0000256" key="11">
    <source>
        <dbReference type="ARBA" id="ARBA00041094"/>
    </source>
</evidence>
<evidence type="ECO:0000256" key="12">
    <source>
        <dbReference type="ARBA" id="ARBA00041785"/>
    </source>
</evidence>
<dbReference type="InterPro" id="IPR007856">
    <property type="entry name" value="SapB_1"/>
</dbReference>
<evidence type="ECO:0000259" key="14">
    <source>
        <dbReference type="PROSITE" id="PS50015"/>
    </source>
</evidence>
<comment type="caution">
    <text evidence="16">The sequence shown here is derived from an EMBL/GenBank/DDBJ whole genome shotgun (WGS) entry which is preliminary data.</text>
</comment>
<evidence type="ECO:0000256" key="9">
    <source>
        <dbReference type="ARBA" id="ARBA00023180"/>
    </source>
</evidence>
<dbReference type="GO" id="GO:0016020">
    <property type="term" value="C:membrane"/>
    <property type="evidence" value="ECO:0007669"/>
    <property type="project" value="GOC"/>
</dbReference>
<gene>
    <name evidence="16" type="ORF">MATL_G00060400</name>
</gene>
<keyword evidence="17" id="KW-1185">Reference proteome</keyword>
<organism evidence="16 17">
    <name type="scientific">Megalops atlanticus</name>
    <name type="common">Tarpon</name>
    <name type="synonym">Clupea gigantea</name>
    <dbReference type="NCBI Taxonomy" id="7932"/>
    <lineage>
        <taxon>Eukaryota</taxon>
        <taxon>Metazoa</taxon>
        <taxon>Chordata</taxon>
        <taxon>Craniata</taxon>
        <taxon>Vertebrata</taxon>
        <taxon>Euteleostomi</taxon>
        <taxon>Actinopterygii</taxon>
        <taxon>Neopterygii</taxon>
        <taxon>Teleostei</taxon>
        <taxon>Elopiformes</taxon>
        <taxon>Megalopidae</taxon>
        <taxon>Megalops</taxon>
    </lineage>
</organism>
<evidence type="ECO:0000256" key="6">
    <source>
        <dbReference type="ARBA" id="ARBA00022729"/>
    </source>
</evidence>
<dbReference type="GO" id="GO:0006665">
    <property type="term" value="P:sphingolipid metabolic process"/>
    <property type="evidence" value="ECO:0007669"/>
    <property type="project" value="InterPro"/>
</dbReference>
<dbReference type="PRINTS" id="PR01797">
    <property type="entry name" value="SAPOSIN"/>
</dbReference>
<dbReference type="GO" id="GO:0005576">
    <property type="term" value="C:extracellular region"/>
    <property type="evidence" value="ECO:0007669"/>
    <property type="project" value="UniProtKB-SubCell"/>
</dbReference>
<dbReference type="InterPro" id="IPR008373">
    <property type="entry name" value="Saposin"/>
</dbReference>
<keyword evidence="4" id="KW-0964">Secreted</keyword>
<evidence type="ECO:0000256" key="2">
    <source>
        <dbReference type="ARBA" id="ARBA00011748"/>
    </source>
</evidence>
<dbReference type="Proteomes" id="UP001046870">
    <property type="component" value="Chromosome 4"/>
</dbReference>
<evidence type="ECO:0000256" key="5">
    <source>
        <dbReference type="ARBA" id="ARBA00022713"/>
    </source>
</evidence>
<dbReference type="Pfam" id="PF02199">
    <property type="entry name" value="SapA"/>
    <property type="match status" value="1"/>
</dbReference>
<keyword evidence="6 13" id="KW-0732">Signal</keyword>
<reference evidence="16" key="1">
    <citation type="submission" date="2021-01" db="EMBL/GenBank/DDBJ databases">
        <authorList>
            <person name="Zahm M."/>
            <person name="Roques C."/>
            <person name="Cabau C."/>
            <person name="Klopp C."/>
            <person name="Donnadieu C."/>
            <person name="Jouanno E."/>
            <person name="Lampietro C."/>
            <person name="Louis A."/>
            <person name="Herpin A."/>
            <person name="Echchiki A."/>
            <person name="Berthelot C."/>
            <person name="Parey E."/>
            <person name="Roest-Crollius H."/>
            <person name="Braasch I."/>
            <person name="Postlethwait J."/>
            <person name="Bobe J."/>
            <person name="Montfort J."/>
            <person name="Bouchez O."/>
            <person name="Begum T."/>
            <person name="Mejri S."/>
            <person name="Adams A."/>
            <person name="Chen W.-J."/>
            <person name="Guiguen Y."/>
        </authorList>
    </citation>
    <scope>NUCLEOTIDE SEQUENCE</scope>
    <source>
        <strain evidence="16">YG-15Mar2019-1</strain>
        <tissue evidence="16">Brain</tissue>
    </source>
</reference>
<dbReference type="GO" id="GO:0007585">
    <property type="term" value="P:respiratory gaseous exchange by respiratory system"/>
    <property type="evidence" value="ECO:0007669"/>
    <property type="project" value="UniProtKB-KW"/>
</dbReference>
<accession>A0A9D3TA47</accession>
<dbReference type="EMBL" id="JAFDVH010000004">
    <property type="protein sequence ID" value="KAG7480825.1"/>
    <property type="molecule type" value="Genomic_DNA"/>
</dbReference>
<feature type="domain" description="Saposin B-type" evidence="14">
    <location>
        <begin position="152"/>
        <end position="233"/>
    </location>
</feature>
<keyword evidence="5" id="KW-0305">Gaseous exchange</keyword>
<dbReference type="PROSITE" id="PS50015">
    <property type="entry name" value="SAP_B"/>
    <property type="match status" value="3"/>
</dbReference>
<dbReference type="Pfam" id="PF05184">
    <property type="entry name" value="SapB_1"/>
    <property type="match status" value="1"/>
</dbReference>
<dbReference type="GO" id="GO:0005764">
    <property type="term" value="C:lysosome"/>
    <property type="evidence" value="ECO:0007669"/>
    <property type="project" value="InterPro"/>
</dbReference>
<evidence type="ECO:0000259" key="15">
    <source>
        <dbReference type="PROSITE" id="PS51110"/>
    </source>
</evidence>
<dbReference type="FunFam" id="1.10.225.10:FF:000008">
    <property type="entry name" value="Pulmonary surfactant-associated protein B"/>
    <property type="match status" value="1"/>
</dbReference>
<feature type="chain" id="PRO_5038671816" description="Pulmonary surfactant-associated protein B" evidence="13">
    <location>
        <begin position="22"/>
        <end position="360"/>
    </location>
</feature>
<dbReference type="Gene3D" id="1.10.225.10">
    <property type="entry name" value="Saposin-like"/>
    <property type="match status" value="3"/>
</dbReference>
<dbReference type="InterPro" id="IPR008139">
    <property type="entry name" value="SaposinB_dom"/>
</dbReference>
<feature type="domain" description="Saposin A-type" evidence="15">
    <location>
        <begin position="324"/>
        <end position="360"/>
    </location>
</feature>
<dbReference type="InterPro" id="IPR003119">
    <property type="entry name" value="SAP_A"/>
</dbReference>
<dbReference type="Pfam" id="PF03489">
    <property type="entry name" value="SapB_2"/>
    <property type="match status" value="1"/>
</dbReference>
<keyword evidence="8" id="KW-1015">Disulfide bond</keyword>